<dbReference type="CDD" id="cd06241">
    <property type="entry name" value="M14-like"/>
    <property type="match status" value="1"/>
</dbReference>
<accession>A0A5D6UWF5</accession>
<proteinExistence type="inferred from homology"/>
<dbReference type="GO" id="GO:0006508">
    <property type="term" value="P:proteolysis"/>
    <property type="evidence" value="ECO:0007669"/>
    <property type="project" value="InterPro"/>
</dbReference>
<dbReference type="GO" id="GO:0004181">
    <property type="term" value="F:metallocarboxypeptidase activity"/>
    <property type="evidence" value="ECO:0007669"/>
    <property type="project" value="InterPro"/>
</dbReference>
<comment type="cofactor">
    <cofactor evidence="1">
        <name>Zn(2+)</name>
        <dbReference type="ChEBI" id="CHEBI:29105"/>
    </cofactor>
</comment>
<evidence type="ECO:0000256" key="2">
    <source>
        <dbReference type="ARBA" id="ARBA00005988"/>
    </source>
</evidence>
<sequence>MFSVLLAALLAGSPTATVPFPQPTSSVAAADWLTPFEKGNGNTTATYQECIDYYQRLDTRYAEVTMRRAGTTDSGRPLHEVVISADGQNDPVGTRAAKRQVVLIQNGIHPGEPEGIDASMMLARDLVREPALRPLLDHLTVVIIPIYNVDGALNRNSTSRANQNGPESFGFRGNARNLDLNRDYVKQDSRNAQSFADLFQKWQPEVFVDTHTSNGADYQYTMTLIATQKDKLHPALSAYLTGRLLPSLYQGMEQRQWPLTPYVDFEGRTPDARGLQGFLETPRYSSGYAALFNTIGFITETHMLKAYRPRVKATYDFLYLLLQQLHLSAEELGKARAEANRQTAAQQTFPLVWQLDTTRAETLQFRGYEGRTKASEVSGLPRLYYDQKAPYTKPVKYFNTFRPAVQVQAPQAYVLPQAWGEVAERLRRGGVQLRRLSRDTTLTAEVYYLGDFATVPRPYEGHYLHSRLQVRQEQQKQRFYRGDYVVSLDQPHRRFAIETLEPQATDSFFAWGFFDSVLQQKEHFSDYVFEDVAADLLRRDPKLRQQLEERKKADPAFAKSASAQLEFVYRHSPYCEPSHLRYPVVRWQGGALNTTGD</sequence>
<feature type="domain" description="Peptidase M14" evidence="5">
    <location>
        <begin position="43"/>
        <end position="325"/>
    </location>
</feature>
<dbReference type="Pfam" id="PF00246">
    <property type="entry name" value="Peptidase_M14"/>
    <property type="match status" value="1"/>
</dbReference>
<dbReference type="RefSeq" id="WP_149071575.1">
    <property type="nucleotide sequence ID" value="NZ_VTHL01000014.1"/>
</dbReference>
<protein>
    <recommendedName>
        <fullName evidence="5">Peptidase M14 domain-containing protein</fullName>
    </recommendedName>
</protein>
<dbReference type="EMBL" id="VTHL01000014">
    <property type="protein sequence ID" value="TYZ08081.1"/>
    <property type="molecule type" value="Genomic_DNA"/>
</dbReference>
<dbReference type="PROSITE" id="PS52035">
    <property type="entry name" value="PEPTIDASE_M14"/>
    <property type="match status" value="1"/>
</dbReference>
<dbReference type="PANTHER" id="PTHR11705">
    <property type="entry name" value="PROTEASE FAMILY M14 CARBOXYPEPTIDASE A,B"/>
    <property type="match status" value="1"/>
</dbReference>
<keyword evidence="7" id="KW-1185">Reference proteome</keyword>
<gene>
    <name evidence="6" type="ORF">FY528_13625</name>
</gene>
<dbReference type="PANTHER" id="PTHR11705:SF145">
    <property type="entry name" value="PEPTIDASE M14 CARBOXYPEPTIDASE A DOMAIN-CONTAINING PROTEIN"/>
    <property type="match status" value="1"/>
</dbReference>
<dbReference type="GO" id="GO:0005615">
    <property type="term" value="C:extracellular space"/>
    <property type="evidence" value="ECO:0007669"/>
    <property type="project" value="TreeGrafter"/>
</dbReference>
<organism evidence="6 7">
    <name type="scientific">Hymenobacter lutimineralis</name>
    <dbReference type="NCBI Taxonomy" id="2606448"/>
    <lineage>
        <taxon>Bacteria</taxon>
        <taxon>Pseudomonadati</taxon>
        <taxon>Bacteroidota</taxon>
        <taxon>Cytophagia</taxon>
        <taxon>Cytophagales</taxon>
        <taxon>Hymenobacteraceae</taxon>
        <taxon>Hymenobacter</taxon>
    </lineage>
</organism>
<evidence type="ECO:0000259" key="5">
    <source>
        <dbReference type="PROSITE" id="PS52035"/>
    </source>
</evidence>
<reference evidence="6 7" key="1">
    <citation type="submission" date="2019-08" db="EMBL/GenBank/DDBJ databases">
        <authorList>
            <person name="Seo M.-J."/>
        </authorList>
    </citation>
    <scope>NUCLEOTIDE SEQUENCE [LARGE SCALE GENOMIC DNA]</scope>
    <source>
        <strain evidence="6 7">KIGAM108</strain>
    </source>
</reference>
<comment type="similarity">
    <text evidence="2 3">Belongs to the peptidase M14 family.</text>
</comment>
<dbReference type="GO" id="GO:0008270">
    <property type="term" value="F:zinc ion binding"/>
    <property type="evidence" value="ECO:0007669"/>
    <property type="project" value="InterPro"/>
</dbReference>
<dbReference type="InterPro" id="IPR000834">
    <property type="entry name" value="Peptidase_M14"/>
</dbReference>
<evidence type="ECO:0000256" key="4">
    <source>
        <dbReference type="SAM" id="SignalP"/>
    </source>
</evidence>
<evidence type="ECO:0000313" key="6">
    <source>
        <dbReference type="EMBL" id="TYZ08081.1"/>
    </source>
</evidence>
<dbReference type="Proteomes" id="UP000322791">
    <property type="component" value="Unassembled WGS sequence"/>
</dbReference>
<feature type="chain" id="PRO_5022850674" description="Peptidase M14 domain-containing protein" evidence="4">
    <location>
        <begin position="17"/>
        <end position="597"/>
    </location>
</feature>
<dbReference type="Gene3D" id="3.40.630.10">
    <property type="entry name" value="Zn peptidases"/>
    <property type="match status" value="1"/>
</dbReference>
<dbReference type="SUPFAM" id="SSF53187">
    <property type="entry name" value="Zn-dependent exopeptidases"/>
    <property type="match status" value="1"/>
</dbReference>
<keyword evidence="4" id="KW-0732">Signal</keyword>
<comment type="caution">
    <text evidence="6">The sequence shown here is derived from an EMBL/GenBank/DDBJ whole genome shotgun (WGS) entry which is preliminary data.</text>
</comment>
<dbReference type="AlphaFoldDB" id="A0A5D6UWF5"/>
<evidence type="ECO:0000313" key="7">
    <source>
        <dbReference type="Proteomes" id="UP000322791"/>
    </source>
</evidence>
<evidence type="ECO:0000256" key="3">
    <source>
        <dbReference type="PROSITE-ProRule" id="PRU01379"/>
    </source>
</evidence>
<name>A0A5D6UWF5_9BACT</name>
<evidence type="ECO:0000256" key="1">
    <source>
        <dbReference type="ARBA" id="ARBA00001947"/>
    </source>
</evidence>
<comment type="caution">
    <text evidence="3">Lacks conserved residue(s) required for the propagation of feature annotation.</text>
</comment>
<feature type="signal peptide" evidence="4">
    <location>
        <begin position="1"/>
        <end position="16"/>
    </location>
</feature>